<protein>
    <recommendedName>
        <fullName evidence="1">AB hydrolase-1 domain-containing protein</fullName>
    </recommendedName>
</protein>
<evidence type="ECO:0000259" key="1">
    <source>
        <dbReference type="Pfam" id="PF00561"/>
    </source>
</evidence>
<dbReference type="InterPro" id="IPR051321">
    <property type="entry name" value="PHA/PHB_synthase"/>
</dbReference>
<dbReference type="Pfam" id="PF00561">
    <property type="entry name" value="Abhydrolase_1"/>
    <property type="match status" value="1"/>
</dbReference>
<organism evidence="2 3">
    <name type="scientific">Permianibacter aggregans</name>
    <dbReference type="NCBI Taxonomy" id="1510150"/>
    <lineage>
        <taxon>Bacteria</taxon>
        <taxon>Pseudomonadati</taxon>
        <taxon>Pseudomonadota</taxon>
        <taxon>Gammaproteobacteria</taxon>
        <taxon>Pseudomonadales</taxon>
        <taxon>Pseudomonadaceae</taxon>
        <taxon>Permianibacter</taxon>
    </lineage>
</organism>
<accession>A0A4R6URY5</accession>
<gene>
    <name evidence="2" type="ORF">EV696_107119</name>
</gene>
<dbReference type="InterPro" id="IPR029058">
    <property type="entry name" value="AB_hydrolase_fold"/>
</dbReference>
<dbReference type="PANTHER" id="PTHR36837:SF2">
    <property type="entry name" value="POLY(3-HYDROXYALKANOATE) POLYMERASE SUBUNIT PHAC"/>
    <property type="match status" value="1"/>
</dbReference>
<keyword evidence="3" id="KW-1185">Reference proteome</keyword>
<name>A0A4R6URY5_9GAMM</name>
<dbReference type="AlphaFoldDB" id="A0A4R6URY5"/>
<proteinExistence type="predicted"/>
<reference evidence="2 3" key="1">
    <citation type="submission" date="2019-03" db="EMBL/GenBank/DDBJ databases">
        <title>Genomic Encyclopedia of Type Strains, Phase IV (KMG-IV): sequencing the most valuable type-strain genomes for metagenomic binning, comparative biology and taxonomic classification.</title>
        <authorList>
            <person name="Goeker M."/>
        </authorList>
    </citation>
    <scope>NUCLEOTIDE SEQUENCE [LARGE SCALE GENOMIC DNA]</scope>
    <source>
        <strain evidence="2 3">DSM 103792</strain>
    </source>
</reference>
<dbReference type="InterPro" id="IPR000073">
    <property type="entry name" value="AB_hydrolase_1"/>
</dbReference>
<dbReference type="Gene3D" id="3.40.50.1820">
    <property type="entry name" value="alpha/beta hydrolase"/>
    <property type="match status" value="1"/>
</dbReference>
<dbReference type="PANTHER" id="PTHR36837">
    <property type="entry name" value="POLY(3-HYDROXYALKANOATE) POLYMERASE SUBUNIT PHAC"/>
    <property type="match status" value="1"/>
</dbReference>
<dbReference type="EMBL" id="SNYM01000007">
    <property type="protein sequence ID" value="TDQ48383.1"/>
    <property type="molecule type" value="Genomic_DNA"/>
</dbReference>
<sequence>MSVQYGLLPMLGYWPADDAQIVLLSGPTLTPAQTRQFCAQRLMQMPVVLQHWAQWSASLQASDNQRWAEHIGSPFWRQYALDVAEPWRQLPLATYSLSEALGHWQRLLEALWPSRALQLPSALATAISALNTQEWLTAPVAFWAEERAEWATHAGLLSARLLSIPVMPSSTQCRLIAEPAGAKLFRYTGDGQRPILMVFATVNSAEVLDLNDQHSLLQALQRQGFTPYLLDWSALGLQGGGLDVYEQQALPLALDAVCADSGQRQSDVLGVCQGGVFCLHAFHKSAKVRALHLLATPLDYQCEQDVLTQWAKNSVLPTTSPTTEMPAISPGVLNVWFVYLKPFALRPGKLLNWLQRPPNDIALSLAVQMEHWLLSGPMLSSAALAQYRQRCVSASPSLTSDIPVQLLIAEQDHIVPPAASLNGAEQRFSHLRVQRFTTGHIGLLMGRAHRQVAEAIAQWPSA</sequence>
<evidence type="ECO:0000313" key="2">
    <source>
        <dbReference type="EMBL" id="TDQ48383.1"/>
    </source>
</evidence>
<dbReference type="Proteomes" id="UP000295375">
    <property type="component" value="Unassembled WGS sequence"/>
</dbReference>
<evidence type="ECO:0000313" key="3">
    <source>
        <dbReference type="Proteomes" id="UP000295375"/>
    </source>
</evidence>
<comment type="caution">
    <text evidence="2">The sequence shown here is derived from an EMBL/GenBank/DDBJ whole genome shotgun (WGS) entry which is preliminary data.</text>
</comment>
<dbReference type="RefSeq" id="WP_157591399.1">
    <property type="nucleotide sequence ID" value="NZ_CP037953.1"/>
</dbReference>
<feature type="domain" description="AB hydrolase-1" evidence="1">
    <location>
        <begin position="211"/>
        <end position="444"/>
    </location>
</feature>
<dbReference type="SUPFAM" id="SSF53474">
    <property type="entry name" value="alpha/beta-Hydrolases"/>
    <property type="match status" value="1"/>
</dbReference>